<accession>A0AAV8ZX83</accession>
<dbReference type="Proteomes" id="UP001162156">
    <property type="component" value="Unassembled WGS sequence"/>
</dbReference>
<protein>
    <submittedName>
        <fullName evidence="1">Uncharacterized protein</fullName>
    </submittedName>
</protein>
<name>A0AAV8ZX83_9CUCU</name>
<proteinExistence type="predicted"/>
<evidence type="ECO:0000313" key="2">
    <source>
        <dbReference type="Proteomes" id="UP001162156"/>
    </source>
</evidence>
<organism evidence="1 2">
    <name type="scientific">Rhamnusium bicolor</name>
    <dbReference type="NCBI Taxonomy" id="1586634"/>
    <lineage>
        <taxon>Eukaryota</taxon>
        <taxon>Metazoa</taxon>
        <taxon>Ecdysozoa</taxon>
        <taxon>Arthropoda</taxon>
        <taxon>Hexapoda</taxon>
        <taxon>Insecta</taxon>
        <taxon>Pterygota</taxon>
        <taxon>Neoptera</taxon>
        <taxon>Endopterygota</taxon>
        <taxon>Coleoptera</taxon>
        <taxon>Polyphaga</taxon>
        <taxon>Cucujiformia</taxon>
        <taxon>Chrysomeloidea</taxon>
        <taxon>Cerambycidae</taxon>
        <taxon>Lepturinae</taxon>
        <taxon>Rhagiini</taxon>
        <taxon>Rhamnusium</taxon>
    </lineage>
</organism>
<comment type="caution">
    <text evidence="1">The sequence shown here is derived from an EMBL/GenBank/DDBJ whole genome shotgun (WGS) entry which is preliminary data.</text>
</comment>
<gene>
    <name evidence="1" type="ORF">NQ314_000266</name>
</gene>
<dbReference type="AlphaFoldDB" id="A0AAV8ZX83"/>
<keyword evidence="2" id="KW-1185">Reference proteome</keyword>
<sequence length="154" mass="18060">MDNISSYALQHQYEQPEMEPLEYSADCYLDWDIFTFENEILERARIYKENLQALNLMADTTAVVNIKEETNSRKEYQQLKLALQKGIEMYHSNFDINVTTKALSDTTYEALLRFDFHVNEVLLPEEEEDIRSKFGNLDNLPGLLCALREIVLKK</sequence>
<reference evidence="1" key="1">
    <citation type="journal article" date="2023" name="Insect Mol. Biol.">
        <title>Genome sequencing provides insights into the evolution of gene families encoding plant cell wall-degrading enzymes in longhorned beetles.</title>
        <authorList>
            <person name="Shin N.R."/>
            <person name="Okamura Y."/>
            <person name="Kirsch R."/>
            <person name="Pauchet Y."/>
        </authorList>
    </citation>
    <scope>NUCLEOTIDE SEQUENCE</scope>
    <source>
        <strain evidence="1">RBIC_L_NR</strain>
    </source>
</reference>
<evidence type="ECO:0000313" key="1">
    <source>
        <dbReference type="EMBL" id="KAJ8972253.1"/>
    </source>
</evidence>
<dbReference type="EMBL" id="JANEYF010000103">
    <property type="protein sequence ID" value="KAJ8972253.1"/>
    <property type="molecule type" value="Genomic_DNA"/>
</dbReference>